<dbReference type="HOGENOM" id="CLU_1119543_0_0_6"/>
<dbReference type="Proteomes" id="UP000005555">
    <property type="component" value="Unassembled WGS sequence"/>
</dbReference>
<evidence type="ECO:0000313" key="3">
    <source>
        <dbReference type="Proteomes" id="UP000005555"/>
    </source>
</evidence>
<organism evidence="2 3">
    <name type="scientific">gamma proteobacterium HTCC2207</name>
    <dbReference type="NCBI Taxonomy" id="314287"/>
    <lineage>
        <taxon>Bacteria</taxon>
        <taxon>Pseudomonadati</taxon>
        <taxon>Pseudomonadota</taxon>
        <taxon>Gammaproteobacteria</taxon>
        <taxon>Cellvibrionales</taxon>
        <taxon>Porticoccaceae</taxon>
        <taxon>SAR92 clade</taxon>
    </lineage>
</organism>
<dbReference type="OrthoDB" id="5722294at2"/>
<evidence type="ECO:0000313" key="2">
    <source>
        <dbReference type="EMBL" id="EAS47408.1"/>
    </source>
</evidence>
<dbReference type="PROSITE" id="PS51257">
    <property type="entry name" value="PROKAR_LIPOPROTEIN"/>
    <property type="match status" value="1"/>
</dbReference>
<reference evidence="2 3" key="1">
    <citation type="submission" date="2006-03" db="EMBL/GenBank/DDBJ databases">
        <authorList>
            <person name="Giovannoni S.J."/>
            <person name="Cho J.-C."/>
            <person name="Ferriera S."/>
            <person name="Johnson J."/>
            <person name="Kravitz S."/>
            <person name="Halpern A."/>
            <person name="Remington K."/>
            <person name="Beeson K."/>
            <person name="Tran B."/>
            <person name="Rogers Y.-H."/>
            <person name="Friedman R."/>
            <person name="Venter J.C."/>
        </authorList>
    </citation>
    <scope>NUCLEOTIDE SEQUENCE [LARGE SCALE GENOMIC DNA]</scope>
    <source>
        <strain evidence="2 3">HTCC2207</strain>
    </source>
</reference>
<protein>
    <recommendedName>
        <fullName evidence="4">Lipoprotein</fullName>
    </recommendedName>
</protein>
<keyword evidence="1" id="KW-0732">Signal</keyword>
<keyword evidence="3" id="KW-1185">Reference proteome</keyword>
<dbReference type="EMBL" id="AAPI01000002">
    <property type="protein sequence ID" value="EAS47408.1"/>
    <property type="molecule type" value="Genomic_DNA"/>
</dbReference>
<evidence type="ECO:0000256" key="1">
    <source>
        <dbReference type="SAM" id="SignalP"/>
    </source>
</evidence>
<dbReference type="AlphaFoldDB" id="Q1YTS9"/>
<name>Q1YTS9_9GAMM</name>
<gene>
    <name evidence="2" type="ORF">GB2207_01352</name>
</gene>
<proteinExistence type="predicted"/>
<feature type="signal peptide" evidence="1">
    <location>
        <begin position="1"/>
        <end position="22"/>
    </location>
</feature>
<evidence type="ECO:0008006" key="4">
    <source>
        <dbReference type="Google" id="ProtNLM"/>
    </source>
</evidence>
<accession>Q1YTS9</accession>
<sequence>MKLITGLAVTALLLVGCGDKNAEMDVAAEMDMAAAQPAAPVSTFVEYMYCDGGADFSPENYAKLTAAWNLISEESPVPALGAFAIRPKVETELYDGMWANIWSSVEAREAGWKDWVENHAEAFGAEFDSTLACNAEKRFLFETMPITAPVQEWDPAQQFQASYSFCSFKEGKTQADGEAAGAAFAEWIADQRTLGRGLNYMAYLQIPTFDPETAGGSIQDYTFVRADFWGSADEQAADMTACMTEGNTAREMADAIYDCQDVGFDLYSIKRMES</sequence>
<comment type="caution">
    <text evidence="2">The sequence shown here is derived from an EMBL/GenBank/DDBJ whole genome shotgun (WGS) entry which is preliminary data.</text>
</comment>
<feature type="chain" id="PRO_5004197834" description="Lipoprotein" evidence="1">
    <location>
        <begin position="23"/>
        <end position="274"/>
    </location>
</feature>